<reference evidence="2 3" key="1">
    <citation type="journal article" date="2015" name="Appl. Environ. Microbiol.">
        <title>The Enterobacterium Trabulsiella odontotermitis Presents Novel Adaptations Related to Its Association with Fungus-Growing Termites.</title>
        <authorList>
            <person name="Sapountzis P."/>
            <person name="Gruntjes T."/>
            <person name="Otani S."/>
            <person name="Estevez J."/>
            <person name="da Costa R.R."/>
            <person name="Plunkett G.3rd."/>
            <person name="Perna N.T."/>
            <person name="Poulsen M."/>
        </authorList>
    </citation>
    <scope>NUCLEOTIDE SEQUENCE [LARGE SCALE GENOMIC DNA]</scope>
    <source>
        <strain evidence="2 3">12</strain>
    </source>
</reference>
<organism evidence="2 3">
    <name type="scientific">Trabulsiella odontotermitis</name>
    <dbReference type="NCBI Taxonomy" id="379893"/>
    <lineage>
        <taxon>Bacteria</taxon>
        <taxon>Pseudomonadati</taxon>
        <taxon>Pseudomonadota</taxon>
        <taxon>Gammaproteobacteria</taxon>
        <taxon>Enterobacterales</taxon>
        <taxon>Enterobacteriaceae</taxon>
        <taxon>Trabulsiella</taxon>
    </lineage>
</organism>
<keyword evidence="1" id="KW-1133">Transmembrane helix</keyword>
<evidence type="ECO:0000256" key="1">
    <source>
        <dbReference type="SAM" id="Phobius"/>
    </source>
</evidence>
<accession>A0A0L0GSN3</accession>
<proteinExistence type="predicted"/>
<keyword evidence="3" id="KW-1185">Reference proteome</keyword>
<dbReference type="PATRIC" id="fig|379893.3.peg.5058"/>
<keyword evidence="1" id="KW-0472">Membrane</keyword>
<dbReference type="Proteomes" id="UP000037393">
    <property type="component" value="Unassembled WGS sequence"/>
</dbReference>
<dbReference type="AlphaFoldDB" id="A0A0L0GSN3"/>
<protein>
    <submittedName>
        <fullName evidence="2">Uncharacterized protein</fullName>
    </submittedName>
</protein>
<gene>
    <name evidence="2" type="ORF">GM31_13875</name>
</gene>
<keyword evidence="1" id="KW-0812">Transmembrane</keyword>
<feature type="transmembrane region" description="Helical" evidence="1">
    <location>
        <begin position="23"/>
        <end position="45"/>
    </location>
</feature>
<evidence type="ECO:0000313" key="2">
    <source>
        <dbReference type="EMBL" id="KNC94578.1"/>
    </source>
</evidence>
<evidence type="ECO:0000313" key="3">
    <source>
        <dbReference type="Proteomes" id="UP000037393"/>
    </source>
</evidence>
<dbReference type="EMBL" id="JNGI01000024">
    <property type="protein sequence ID" value="KNC94578.1"/>
    <property type="molecule type" value="Genomic_DNA"/>
</dbReference>
<sequence length="62" mass="7361">MDKADLKCNLYLRFISINKICQYQYNLIVSGIYYHLFVLLIGIVLRGKEHYQIVNINKILKV</sequence>
<name>A0A0L0GSN3_9ENTR</name>
<comment type="caution">
    <text evidence="2">The sequence shown here is derived from an EMBL/GenBank/DDBJ whole genome shotgun (WGS) entry which is preliminary data.</text>
</comment>